<evidence type="ECO:0000313" key="1">
    <source>
        <dbReference type="EMBL" id="EMZ40787.1"/>
    </source>
</evidence>
<dbReference type="RefSeq" id="WP_004085925.1">
    <property type="nucleotide sequence ID" value="NZ_KB822514.1"/>
</dbReference>
<accession>N2BG86</accession>
<proteinExistence type="predicted"/>
<gene>
    <name evidence="1" type="ORF">C826_00621</name>
</gene>
<comment type="caution">
    <text evidence="1">The sequence shown here is derived from an EMBL/GenBank/DDBJ whole genome shotgun (WGS) entry which is preliminary data.</text>
</comment>
<name>N2BG86_9HELI</name>
<reference evidence="1 2" key="1">
    <citation type="submission" date="2013-02" db="EMBL/GenBank/DDBJ databases">
        <title>The Genome Sequence of Helicobacter bilis WiWa.</title>
        <authorList>
            <consortium name="The Broad Institute Genome Sequencing Platform"/>
            <person name="Ward D."/>
            <person name="Overstreet A.-M.C."/>
            <person name="Ramer-Tait A.E."/>
            <person name="Phillips G.J."/>
            <person name="Wannemuehler M.J."/>
            <person name="Walker B."/>
            <person name="Young S.K."/>
            <person name="Zeng Q."/>
            <person name="Gargeya S."/>
            <person name="Fitzgerald M."/>
            <person name="Haas B."/>
            <person name="Abouelleil A."/>
            <person name="Alvarado L."/>
            <person name="Arachchi H.M."/>
            <person name="Berlin A.M."/>
            <person name="Chapman S.B."/>
            <person name="Dewar J."/>
            <person name="Goldberg J."/>
            <person name="Griggs A."/>
            <person name="Gujja S."/>
            <person name="Hansen M."/>
            <person name="Howarth C."/>
            <person name="Imamovic A."/>
            <person name="Larimer J."/>
            <person name="McCowan C."/>
            <person name="Murphy C."/>
            <person name="Neiman D."/>
            <person name="Pearson M."/>
            <person name="Priest M."/>
            <person name="Roberts A."/>
            <person name="Saif S."/>
            <person name="Shea T."/>
            <person name="Sisk P."/>
            <person name="Sykes S."/>
            <person name="Wortman J."/>
            <person name="Nusbaum C."/>
            <person name="Birren B."/>
        </authorList>
    </citation>
    <scope>NUCLEOTIDE SEQUENCE [LARGE SCALE GENOMIC DNA]</scope>
    <source>
        <strain evidence="1 2">WiWa</strain>
    </source>
</reference>
<evidence type="ECO:0000313" key="2">
    <source>
        <dbReference type="Proteomes" id="UP000012527"/>
    </source>
</evidence>
<protein>
    <submittedName>
        <fullName evidence="1">Uncharacterized protein</fullName>
    </submittedName>
</protein>
<dbReference type="HOGENOM" id="CLU_2649450_0_0_7"/>
<dbReference type="EMBL" id="AQFW01000005">
    <property type="protein sequence ID" value="EMZ40787.1"/>
    <property type="molecule type" value="Genomic_DNA"/>
</dbReference>
<organism evidence="1 2">
    <name type="scientific">Helicobacter bilis WiWa</name>
    <dbReference type="NCBI Taxonomy" id="1235804"/>
    <lineage>
        <taxon>Bacteria</taxon>
        <taxon>Pseudomonadati</taxon>
        <taxon>Campylobacterota</taxon>
        <taxon>Epsilonproteobacteria</taxon>
        <taxon>Campylobacterales</taxon>
        <taxon>Helicobacteraceae</taxon>
        <taxon>Helicobacter</taxon>
    </lineage>
</organism>
<dbReference type="AlphaFoldDB" id="N2BG86"/>
<dbReference type="Proteomes" id="UP000012527">
    <property type="component" value="Unassembled WGS sequence"/>
</dbReference>
<dbReference type="PATRIC" id="fig|1235804.3.peg.681"/>
<dbReference type="GeneID" id="68902193"/>
<sequence>MIESLAKVCKTLVVTYNNTYSANARSNARLNDREIMDILESRGKTQLFEYDFKPFTSEKGKLSNHKERIFICLVQS</sequence>